<dbReference type="Proteomes" id="UP001437256">
    <property type="component" value="Unassembled WGS sequence"/>
</dbReference>
<name>A0ABR3AC94_9AGAR</name>
<gene>
    <name evidence="1" type="ORF">AAF712_001437</name>
</gene>
<protein>
    <submittedName>
        <fullName evidence="1">Uncharacterized protein</fullName>
    </submittedName>
</protein>
<comment type="caution">
    <text evidence="1">The sequence shown here is derived from an EMBL/GenBank/DDBJ whole genome shotgun (WGS) entry which is preliminary data.</text>
</comment>
<organism evidence="1 2">
    <name type="scientific">Marasmius tenuissimus</name>
    <dbReference type="NCBI Taxonomy" id="585030"/>
    <lineage>
        <taxon>Eukaryota</taxon>
        <taxon>Fungi</taxon>
        <taxon>Dikarya</taxon>
        <taxon>Basidiomycota</taxon>
        <taxon>Agaricomycotina</taxon>
        <taxon>Agaricomycetes</taxon>
        <taxon>Agaricomycetidae</taxon>
        <taxon>Agaricales</taxon>
        <taxon>Marasmiineae</taxon>
        <taxon>Marasmiaceae</taxon>
        <taxon>Marasmius</taxon>
    </lineage>
</organism>
<proteinExistence type="predicted"/>
<evidence type="ECO:0000313" key="1">
    <source>
        <dbReference type="EMBL" id="KAL0071580.1"/>
    </source>
</evidence>
<keyword evidence="2" id="KW-1185">Reference proteome</keyword>
<dbReference type="EMBL" id="JBBXMP010000003">
    <property type="protein sequence ID" value="KAL0071580.1"/>
    <property type="molecule type" value="Genomic_DNA"/>
</dbReference>
<evidence type="ECO:0000313" key="2">
    <source>
        <dbReference type="Proteomes" id="UP001437256"/>
    </source>
</evidence>
<accession>A0ABR3AC94</accession>
<sequence>MAGNFGTAGTGSGFATNKGCRRGSFENAGSSTLDADLLRLRVFESEFVLEEFDLEEPEREIVATGDFDGELLGNDGIVTIAKSVLSSIGGLDDDVDEGTAAFSFFEPAKNVDILVIDFSRSFPIPLSRDLEEVDGRDNVEAEGL</sequence>
<reference evidence="1 2" key="1">
    <citation type="submission" date="2024-05" db="EMBL/GenBank/DDBJ databases">
        <title>A draft genome resource for the thread blight pathogen Marasmius tenuissimus strain MS-2.</title>
        <authorList>
            <person name="Yulfo-Soto G.E."/>
            <person name="Baruah I.K."/>
            <person name="Amoako-Attah I."/>
            <person name="Bukari Y."/>
            <person name="Meinhardt L.W."/>
            <person name="Bailey B.A."/>
            <person name="Cohen S.P."/>
        </authorList>
    </citation>
    <scope>NUCLEOTIDE SEQUENCE [LARGE SCALE GENOMIC DNA]</scope>
    <source>
        <strain evidence="1 2">MS-2</strain>
    </source>
</reference>